<keyword evidence="1" id="KW-0812">Transmembrane</keyword>
<keyword evidence="3" id="KW-1185">Reference proteome</keyword>
<dbReference type="EMBL" id="BMMX01000065">
    <property type="protein sequence ID" value="GGL19205.1"/>
    <property type="molecule type" value="Genomic_DNA"/>
</dbReference>
<gene>
    <name evidence="2" type="ORF">GCM10012284_62160</name>
</gene>
<reference evidence="2" key="2">
    <citation type="submission" date="2020-09" db="EMBL/GenBank/DDBJ databases">
        <authorList>
            <person name="Sun Q."/>
            <person name="Zhou Y."/>
        </authorList>
    </citation>
    <scope>NUCLEOTIDE SEQUENCE</scope>
    <source>
        <strain evidence="2">CGMCC 4.7299</strain>
    </source>
</reference>
<proteinExistence type="predicted"/>
<accession>A0A8J3C8S3</accession>
<name>A0A8J3C8S3_9ACTN</name>
<dbReference type="InterPro" id="IPR012902">
    <property type="entry name" value="N_methyl_site"/>
</dbReference>
<dbReference type="RefSeq" id="WP_189082904.1">
    <property type="nucleotide sequence ID" value="NZ_BMMX01000065.1"/>
</dbReference>
<dbReference type="PROSITE" id="PS00409">
    <property type="entry name" value="PROKAR_NTER_METHYL"/>
    <property type="match status" value="1"/>
</dbReference>
<evidence type="ECO:0008006" key="4">
    <source>
        <dbReference type="Google" id="ProtNLM"/>
    </source>
</evidence>
<keyword evidence="1" id="KW-1133">Transmembrane helix</keyword>
<evidence type="ECO:0000313" key="3">
    <source>
        <dbReference type="Proteomes" id="UP000656042"/>
    </source>
</evidence>
<sequence length="205" mass="21503">MVPTTRRRVSGDAGFTLLEVVVAFGVMSLAGALFTAGIARMHAAASAGEEVSVAAAQAHQAFLRLDRELRYSDGISEPGTVDATGRTYVEYRTTALAGAITCTQMRLDPAAGVLQVRSRVTSPGGVMGAVAAWHTLASYLNGPQSIVRHPADVAARHHQELEMALTVRAGAGEQSRARTVVYAFTALNTSPDTDSDTVCGDMARA</sequence>
<comment type="caution">
    <text evidence="2">The sequence shown here is derived from an EMBL/GenBank/DDBJ whole genome shotgun (WGS) entry which is preliminary data.</text>
</comment>
<feature type="transmembrane region" description="Helical" evidence="1">
    <location>
        <begin position="20"/>
        <end position="39"/>
    </location>
</feature>
<evidence type="ECO:0000256" key="1">
    <source>
        <dbReference type="SAM" id="Phobius"/>
    </source>
</evidence>
<evidence type="ECO:0000313" key="2">
    <source>
        <dbReference type="EMBL" id="GGL19205.1"/>
    </source>
</evidence>
<reference evidence="2" key="1">
    <citation type="journal article" date="2014" name="Int. J. Syst. Evol. Microbiol.">
        <title>Complete genome sequence of Corynebacterium casei LMG S-19264T (=DSM 44701T), isolated from a smear-ripened cheese.</title>
        <authorList>
            <consortium name="US DOE Joint Genome Institute (JGI-PGF)"/>
            <person name="Walter F."/>
            <person name="Albersmeier A."/>
            <person name="Kalinowski J."/>
            <person name="Ruckert C."/>
        </authorList>
    </citation>
    <scope>NUCLEOTIDE SEQUENCE</scope>
    <source>
        <strain evidence="2">CGMCC 4.7299</strain>
    </source>
</reference>
<organism evidence="2 3">
    <name type="scientific">Mangrovihabitans endophyticus</name>
    <dbReference type="NCBI Taxonomy" id="1751298"/>
    <lineage>
        <taxon>Bacteria</taxon>
        <taxon>Bacillati</taxon>
        <taxon>Actinomycetota</taxon>
        <taxon>Actinomycetes</taxon>
        <taxon>Micromonosporales</taxon>
        <taxon>Micromonosporaceae</taxon>
        <taxon>Mangrovihabitans</taxon>
    </lineage>
</organism>
<dbReference type="AlphaFoldDB" id="A0A8J3C8S3"/>
<keyword evidence="1" id="KW-0472">Membrane</keyword>
<protein>
    <recommendedName>
        <fullName evidence="4">Prepilin-type N-terminal cleavage/methylation domain-containing protein</fullName>
    </recommendedName>
</protein>
<dbReference type="Proteomes" id="UP000656042">
    <property type="component" value="Unassembled WGS sequence"/>
</dbReference>